<gene>
    <name evidence="3" type="ORF">D8780_02265</name>
</gene>
<proteinExistence type="predicted"/>
<dbReference type="InterPro" id="IPR036812">
    <property type="entry name" value="NAD(P)_OxRdtase_dom_sf"/>
</dbReference>
<dbReference type="PANTHER" id="PTHR43364">
    <property type="entry name" value="NADH-SPECIFIC METHYLGLYOXAL REDUCTASE-RELATED"/>
    <property type="match status" value="1"/>
</dbReference>
<reference evidence="3 4" key="1">
    <citation type="submission" date="2018-10" db="EMBL/GenBank/DDBJ databases">
        <title>Notoacmeibacter sp. M2BS9Y-3-1, whole genome shotgun sequence.</title>
        <authorList>
            <person name="Tuo L."/>
        </authorList>
    </citation>
    <scope>NUCLEOTIDE SEQUENCE [LARGE SCALE GENOMIC DNA]</scope>
    <source>
        <strain evidence="3 4">M2BS9Y-3-1</strain>
    </source>
</reference>
<evidence type="ECO:0000256" key="1">
    <source>
        <dbReference type="ARBA" id="ARBA00023002"/>
    </source>
</evidence>
<dbReference type="GO" id="GO:0016491">
    <property type="term" value="F:oxidoreductase activity"/>
    <property type="evidence" value="ECO:0007669"/>
    <property type="project" value="UniProtKB-KW"/>
</dbReference>
<organism evidence="3 4">
    <name type="scientific">Notoacmeibacter ruber</name>
    <dbReference type="NCBI Taxonomy" id="2670375"/>
    <lineage>
        <taxon>Bacteria</taxon>
        <taxon>Pseudomonadati</taxon>
        <taxon>Pseudomonadota</taxon>
        <taxon>Alphaproteobacteria</taxon>
        <taxon>Hyphomicrobiales</taxon>
        <taxon>Notoacmeibacteraceae</taxon>
        <taxon>Notoacmeibacter</taxon>
    </lineage>
</organism>
<name>A0A3L7J9A5_9HYPH</name>
<evidence type="ECO:0000259" key="2">
    <source>
        <dbReference type="Pfam" id="PF00248"/>
    </source>
</evidence>
<dbReference type="InterPro" id="IPR050523">
    <property type="entry name" value="AKR_Detox_Biosynth"/>
</dbReference>
<accession>A0A3L7J9A5</accession>
<dbReference type="AlphaFoldDB" id="A0A3L7J9A5"/>
<dbReference type="Proteomes" id="UP000281094">
    <property type="component" value="Unassembled WGS sequence"/>
</dbReference>
<evidence type="ECO:0000313" key="3">
    <source>
        <dbReference type="EMBL" id="RLQ87206.1"/>
    </source>
</evidence>
<evidence type="ECO:0000313" key="4">
    <source>
        <dbReference type="Proteomes" id="UP000281094"/>
    </source>
</evidence>
<dbReference type="Gene3D" id="3.20.20.100">
    <property type="entry name" value="NADP-dependent oxidoreductase domain"/>
    <property type="match status" value="1"/>
</dbReference>
<dbReference type="Pfam" id="PF00248">
    <property type="entry name" value="Aldo_ket_red"/>
    <property type="match status" value="1"/>
</dbReference>
<dbReference type="GO" id="GO:0005829">
    <property type="term" value="C:cytosol"/>
    <property type="evidence" value="ECO:0007669"/>
    <property type="project" value="TreeGrafter"/>
</dbReference>
<dbReference type="InterPro" id="IPR023210">
    <property type="entry name" value="NADP_OxRdtase_dom"/>
</dbReference>
<keyword evidence="1" id="KW-0560">Oxidoreductase</keyword>
<dbReference type="SUPFAM" id="SSF51430">
    <property type="entry name" value="NAD(P)-linked oxidoreductase"/>
    <property type="match status" value="1"/>
</dbReference>
<dbReference type="PANTHER" id="PTHR43364:SF4">
    <property type="entry name" value="NAD(P)-LINKED OXIDOREDUCTASE SUPERFAMILY PROTEIN"/>
    <property type="match status" value="1"/>
</dbReference>
<sequence>MMFGDQTDEDEASEILDRYFTAGGNFVDTADMYSAGASEAMLGRLSSRLPEGTIIATKVGNRVGSDERSGGLSPDWIREAAARSLDRLERKQIDLYYLHLDDPSQDLAATIDALGELLADHRIRAWGFSNFPAWKIAELVRLADAAGVDRPVAAQPLYHMLNREAEAGFIPACRHFGMSVVSYSPLARGVLTGKYATDGAPPPGSRAGRGDKRILQTEFRPETLQQAAAAAEYARESGRNPAHLAIRWVLANDAVTSVLAGPRTVSQIEGYLEALKTRYDSADEEMLSSLCIPGKSAAPGAFDPKYPPDGRHLR</sequence>
<comment type="caution">
    <text evidence="3">The sequence shown here is derived from an EMBL/GenBank/DDBJ whole genome shotgun (WGS) entry which is preliminary data.</text>
</comment>
<dbReference type="EMBL" id="RCWN01000001">
    <property type="protein sequence ID" value="RLQ87206.1"/>
    <property type="molecule type" value="Genomic_DNA"/>
</dbReference>
<feature type="domain" description="NADP-dependent oxidoreductase" evidence="2">
    <location>
        <begin position="2"/>
        <end position="287"/>
    </location>
</feature>
<protein>
    <submittedName>
        <fullName evidence="3">Aldo/keto reductase</fullName>
    </submittedName>
</protein>
<keyword evidence="4" id="KW-1185">Reference proteome</keyword>